<dbReference type="GO" id="GO:0030041">
    <property type="term" value="P:actin filament polymerization"/>
    <property type="evidence" value="ECO:0007669"/>
    <property type="project" value="TreeGrafter"/>
</dbReference>
<feature type="domain" description="WH2" evidence="2">
    <location>
        <begin position="811"/>
        <end position="831"/>
    </location>
</feature>
<dbReference type="PANTHER" id="PTHR47008">
    <property type="entry name" value="PROTEIN CORDON-BLEU"/>
    <property type="match status" value="1"/>
</dbReference>
<feature type="region of interest" description="Disordered" evidence="1">
    <location>
        <begin position="380"/>
        <end position="399"/>
    </location>
</feature>
<dbReference type="InterPro" id="IPR003124">
    <property type="entry name" value="WH2_dom"/>
</dbReference>
<dbReference type="PANTHER" id="PTHR47008:SF1">
    <property type="entry name" value="PROTEIN CORDON-BLEU"/>
    <property type="match status" value="1"/>
</dbReference>
<feature type="region of interest" description="Disordered" evidence="1">
    <location>
        <begin position="414"/>
        <end position="433"/>
    </location>
</feature>
<dbReference type="PROSITE" id="PS51082">
    <property type="entry name" value="WH2"/>
    <property type="match status" value="3"/>
</dbReference>
<dbReference type="Pfam" id="PF02205">
    <property type="entry name" value="WH2"/>
    <property type="match status" value="2"/>
</dbReference>
<organism evidence="3 4">
    <name type="scientific">Eleutherodactylus coqui</name>
    <name type="common">Puerto Rican coqui</name>
    <dbReference type="NCBI Taxonomy" id="57060"/>
    <lineage>
        <taxon>Eukaryota</taxon>
        <taxon>Metazoa</taxon>
        <taxon>Chordata</taxon>
        <taxon>Craniata</taxon>
        <taxon>Vertebrata</taxon>
        <taxon>Euteleostomi</taxon>
        <taxon>Amphibia</taxon>
        <taxon>Batrachia</taxon>
        <taxon>Anura</taxon>
        <taxon>Neobatrachia</taxon>
        <taxon>Hyloidea</taxon>
        <taxon>Eleutherodactylidae</taxon>
        <taxon>Eleutherodactylinae</taxon>
        <taxon>Eleutherodactylus</taxon>
        <taxon>Eleutherodactylus</taxon>
    </lineage>
</organism>
<feature type="compositionally biased region" description="Pro residues" evidence="1">
    <location>
        <begin position="781"/>
        <end position="793"/>
    </location>
</feature>
<evidence type="ECO:0000313" key="4">
    <source>
        <dbReference type="Proteomes" id="UP000770717"/>
    </source>
</evidence>
<dbReference type="EMBL" id="WNTK01002940">
    <property type="protein sequence ID" value="KAG9465529.1"/>
    <property type="molecule type" value="Genomic_DNA"/>
</dbReference>
<dbReference type="GO" id="GO:0005884">
    <property type="term" value="C:actin filament"/>
    <property type="evidence" value="ECO:0007669"/>
    <property type="project" value="TreeGrafter"/>
</dbReference>
<dbReference type="AlphaFoldDB" id="A0A8J6BI79"/>
<feature type="compositionally biased region" description="Basic and acidic residues" evidence="1">
    <location>
        <begin position="63"/>
        <end position="72"/>
    </location>
</feature>
<dbReference type="GO" id="GO:0005886">
    <property type="term" value="C:plasma membrane"/>
    <property type="evidence" value="ECO:0007669"/>
    <property type="project" value="TreeGrafter"/>
</dbReference>
<proteinExistence type="predicted"/>
<feature type="region of interest" description="Disordered" evidence="1">
    <location>
        <begin position="497"/>
        <end position="518"/>
    </location>
</feature>
<dbReference type="CDD" id="cd21799">
    <property type="entry name" value="WH2_Wa_Cobl"/>
    <property type="match status" value="1"/>
</dbReference>
<evidence type="ECO:0000259" key="2">
    <source>
        <dbReference type="PROSITE" id="PS51082"/>
    </source>
</evidence>
<dbReference type="GO" id="GO:0048471">
    <property type="term" value="C:perinuclear region of cytoplasm"/>
    <property type="evidence" value="ECO:0007669"/>
    <property type="project" value="TreeGrafter"/>
</dbReference>
<keyword evidence="4" id="KW-1185">Reference proteome</keyword>
<dbReference type="GO" id="GO:0044294">
    <property type="term" value="C:dendritic growth cone"/>
    <property type="evidence" value="ECO:0007669"/>
    <property type="project" value="TreeGrafter"/>
</dbReference>
<feature type="region of interest" description="Disordered" evidence="1">
    <location>
        <begin position="656"/>
        <end position="675"/>
    </location>
</feature>
<evidence type="ECO:0000313" key="3">
    <source>
        <dbReference type="EMBL" id="KAG9465529.1"/>
    </source>
</evidence>
<feature type="compositionally biased region" description="Low complexity" evidence="1">
    <location>
        <begin position="794"/>
        <end position="804"/>
    </location>
</feature>
<reference evidence="3" key="1">
    <citation type="thesis" date="2020" institute="ProQuest LLC" country="789 East Eisenhower Parkway, Ann Arbor, MI, USA">
        <title>Comparative Genomics and Chromosome Evolution.</title>
        <authorList>
            <person name="Mudd A.B."/>
        </authorList>
    </citation>
    <scope>NUCLEOTIDE SEQUENCE</scope>
    <source>
        <strain evidence="3">HN-11 Male</strain>
        <tissue evidence="3">Kidney and liver</tissue>
    </source>
</reference>
<protein>
    <recommendedName>
        <fullName evidence="2">WH2 domain-containing protein</fullName>
    </recommendedName>
</protein>
<dbReference type="CDD" id="cd21800">
    <property type="entry name" value="WH2_Wb_Cobl"/>
    <property type="match status" value="1"/>
</dbReference>
<feature type="compositionally biased region" description="Basic and acidic residues" evidence="1">
    <location>
        <begin position="718"/>
        <end position="729"/>
    </location>
</feature>
<comment type="caution">
    <text evidence="3">The sequence shown here is derived from an EMBL/GenBank/DDBJ whole genome shotgun (WGS) entry which is preliminary data.</text>
</comment>
<feature type="region of interest" description="Disordered" evidence="1">
    <location>
        <begin position="31"/>
        <end position="73"/>
    </location>
</feature>
<dbReference type="GO" id="GO:0003785">
    <property type="term" value="F:actin monomer binding"/>
    <property type="evidence" value="ECO:0007669"/>
    <property type="project" value="InterPro"/>
</dbReference>
<feature type="compositionally biased region" description="Polar residues" evidence="1">
    <location>
        <begin position="424"/>
        <end position="433"/>
    </location>
</feature>
<dbReference type="GO" id="GO:0051639">
    <property type="term" value="P:actin filament network formation"/>
    <property type="evidence" value="ECO:0007669"/>
    <property type="project" value="TreeGrafter"/>
</dbReference>
<feature type="compositionally biased region" description="Acidic residues" evidence="1">
    <location>
        <begin position="34"/>
        <end position="47"/>
    </location>
</feature>
<gene>
    <name evidence="3" type="ORF">GDO78_018151</name>
</gene>
<feature type="region of interest" description="Disordered" evidence="1">
    <location>
        <begin position="700"/>
        <end position="729"/>
    </location>
</feature>
<feature type="domain" description="WH2" evidence="2">
    <location>
        <begin position="691"/>
        <end position="711"/>
    </location>
</feature>
<feature type="domain" description="WH2" evidence="2">
    <location>
        <begin position="729"/>
        <end position="749"/>
    </location>
</feature>
<accession>A0A8J6BI79</accession>
<feature type="region of interest" description="Disordered" evidence="1">
    <location>
        <begin position="776"/>
        <end position="805"/>
    </location>
</feature>
<evidence type="ECO:0000256" key="1">
    <source>
        <dbReference type="SAM" id="MobiDB-lite"/>
    </source>
</evidence>
<dbReference type="GO" id="GO:0043025">
    <property type="term" value="C:neuronal cell body"/>
    <property type="evidence" value="ECO:0007669"/>
    <property type="project" value="TreeGrafter"/>
</dbReference>
<dbReference type="Proteomes" id="UP000770717">
    <property type="component" value="Unassembled WGS sequence"/>
</dbReference>
<feature type="compositionally biased region" description="Polar residues" evidence="1">
    <location>
        <begin position="497"/>
        <end position="507"/>
    </location>
</feature>
<dbReference type="InterPro" id="IPR039895">
    <property type="entry name" value="COBL-like"/>
</dbReference>
<name>A0A8J6BI79_ELECQ</name>
<dbReference type="GO" id="GO:0001726">
    <property type="term" value="C:ruffle"/>
    <property type="evidence" value="ECO:0007669"/>
    <property type="project" value="TreeGrafter"/>
</dbReference>
<dbReference type="OrthoDB" id="9908340at2759"/>
<dbReference type="GO" id="GO:1990357">
    <property type="term" value="C:terminal web"/>
    <property type="evidence" value="ECO:0007669"/>
    <property type="project" value="TreeGrafter"/>
</dbReference>
<sequence>MFSRSLRAEDEVALVKNGGEKDFIAQQFQQTLAELEEDSEDMEDGDVGESSHIGARSSPVGEESSHYNDSGDHNAAVPVTVIDAIPEMYTLKYNTHNIAPVKEYNTIQQSADTDNTRGVDVLPEVEKPKHINSITYKSHQSVSQEVKSEYVQNPYASSLTDSIINAPQKQYTAKESLSSDIVIAAPSIKVSQEARPTKEIPAIMPEHKESTKPVLWRQQTYEPKVGMTTFTVVPPKRDIKQYDRDVSLSSSAIKIDDLGNLISPQSSFDKHHVQDAFANDTEGSLLEKPLLERAKEFWRSSSMDSQAVESKEPTVKKLAPMKSYKPNQASDNKVSSTSFMGLGQQMPANKVNDAHKPMLTRSAASQERMIIVENTSRGRTEVPLAKPAASSKSNGIQHWNSAKGENMTIIESTGKGKAAGNDRPNGSQRTKPAQLLTASQEKVIIIEQPNQERNDLSFLKSSKRTSSQYVASAITKYVEPLNNKSIQTSVAKLDTSVQNRSNSSKSNGDFVAQEPKAEVKTMNPQEISVDVKNSFITSNGQPMSAGLQVEPTTKVHSDSEQFTAIKRGKSLSEQNGFSGSQSILRSTTVTKRTNIHSAPPAEPYAASRPISGLPSNAFLKAVREKSVKIEQANSLLPIRSAPATAGTHENVDVIPSTVIDEPDSPGSSNIFGPKARFRPVSQKPMQKDTSLHSALMGAIQSGEGKEKLRKIQSSPTDGGERRLAEPENERSALLSAIRAHNGISRLKKVPSAASEELQTLRRKETLQQDHEFVTRASVPSAPFPPPPAPPPAVAPAAPKSPAVSLNSPVNARDALLEAIRSGAGASRLKKVSASVHTL</sequence>
<feature type="compositionally biased region" description="Polar residues" evidence="1">
    <location>
        <begin position="390"/>
        <end position="399"/>
    </location>
</feature>
<dbReference type="GO" id="GO:0044295">
    <property type="term" value="C:axonal growth cone"/>
    <property type="evidence" value="ECO:0007669"/>
    <property type="project" value="TreeGrafter"/>
</dbReference>
<dbReference type="SMART" id="SM00246">
    <property type="entry name" value="WH2"/>
    <property type="match status" value="3"/>
</dbReference>